<dbReference type="EMBL" id="JAAMRR010000214">
    <property type="protein sequence ID" value="NGX94436.1"/>
    <property type="molecule type" value="Genomic_DNA"/>
</dbReference>
<organism evidence="1 2">
    <name type="scientific">Candidatus Afipia apatlaquensis</name>
    <dbReference type="NCBI Taxonomy" id="2712852"/>
    <lineage>
        <taxon>Bacteria</taxon>
        <taxon>Pseudomonadati</taxon>
        <taxon>Pseudomonadota</taxon>
        <taxon>Alphaproteobacteria</taxon>
        <taxon>Hyphomicrobiales</taxon>
        <taxon>Nitrobacteraceae</taxon>
        <taxon>Afipia</taxon>
    </lineage>
</organism>
<dbReference type="Proteomes" id="UP000480266">
    <property type="component" value="Unassembled WGS sequence"/>
</dbReference>
<evidence type="ECO:0000313" key="1">
    <source>
        <dbReference type="EMBL" id="NGX94436.1"/>
    </source>
</evidence>
<evidence type="ECO:0000313" key="2">
    <source>
        <dbReference type="Proteomes" id="UP000480266"/>
    </source>
</evidence>
<gene>
    <name evidence="1" type="ORF">G4V63_04135</name>
</gene>
<sequence>MASLRTLGLLVVLIGLGAASSPMAYAEWWKLYAPKDFEECSQSAEQPGLSKDGKAKIISECDSKFAGRRKAGGGYTYFDFMQNRHFDIAGPNPTPQELKRMDQDYLAYLETNPETPTEVVDTGQALAAITNQMKPVIDQKPAVRTKATAVAVETPPAASPARVRKKDVCKDDALSCGLAKITDTVKSLKHAVLGADAGVKRPPGDLSRSRPAGGA</sequence>
<proteinExistence type="predicted"/>
<reference evidence="1" key="1">
    <citation type="submission" date="2020-02" db="EMBL/GenBank/DDBJ databases">
        <title>Draft genome sequence of Candidatus Afipia apatlaquensis IBT-C3, a potential strain for decolorization of textile dyes.</title>
        <authorList>
            <person name="Sanchez-Reyes A."/>
            <person name="Breton-Deval L."/>
            <person name="Mangelson H."/>
            <person name="Sanchez-Flores A."/>
        </authorList>
    </citation>
    <scope>NUCLEOTIDE SEQUENCE [LARGE SCALE GENOMIC DNA]</scope>
    <source>
        <strain evidence="1">IBT-C3</strain>
    </source>
</reference>
<accession>A0A7C9RGQ0</accession>
<keyword evidence="2" id="KW-1185">Reference proteome</keyword>
<dbReference type="AlphaFoldDB" id="A0A7C9RGQ0"/>
<comment type="caution">
    <text evidence="1">The sequence shown here is derived from an EMBL/GenBank/DDBJ whole genome shotgun (WGS) entry which is preliminary data.</text>
</comment>
<protein>
    <submittedName>
        <fullName evidence="1">Uncharacterized protein</fullName>
    </submittedName>
</protein>
<name>A0A7C9RGQ0_9BRAD</name>